<accession>A0ABQ2VR94</accession>
<name>A0ABQ2VR94_9ACTN</name>
<keyword evidence="2" id="KW-1133">Transmembrane helix</keyword>
<evidence type="ECO:0000256" key="1">
    <source>
        <dbReference type="SAM" id="MobiDB-lite"/>
    </source>
</evidence>
<feature type="compositionally biased region" description="Basic residues" evidence="1">
    <location>
        <begin position="92"/>
        <end position="105"/>
    </location>
</feature>
<reference evidence="4" key="1">
    <citation type="journal article" date="2019" name="Int. J. Syst. Evol. Microbiol.">
        <title>The Global Catalogue of Microorganisms (GCM) 10K type strain sequencing project: providing services to taxonomists for standard genome sequencing and annotation.</title>
        <authorList>
            <consortium name="The Broad Institute Genomics Platform"/>
            <consortium name="The Broad Institute Genome Sequencing Center for Infectious Disease"/>
            <person name="Wu L."/>
            <person name="Ma J."/>
        </authorList>
    </citation>
    <scope>NUCLEOTIDE SEQUENCE [LARGE SCALE GENOMIC DNA]</scope>
    <source>
        <strain evidence="4">JCM 4376</strain>
    </source>
</reference>
<feature type="transmembrane region" description="Helical" evidence="2">
    <location>
        <begin position="20"/>
        <end position="38"/>
    </location>
</feature>
<feature type="compositionally biased region" description="Low complexity" evidence="1">
    <location>
        <begin position="81"/>
        <end position="91"/>
    </location>
</feature>
<dbReference type="Proteomes" id="UP000660675">
    <property type="component" value="Unassembled WGS sequence"/>
</dbReference>
<evidence type="ECO:0000256" key="2">
    <source>
        <dbReference type="SAM" id="Phobius"/>
    </source>
</evidence>
<comment type="caution">
    <text evidence="3">The sequence shown here is derived from an EMBL/GenBank/DDBJ whole genome shotgun (WGS) entry which is preliminary data.</text>
</comment>
<feature type="region of interest" description="Disordered" evidence="1">
    <location>
        <begin position="80"/>
        <end position="111"/>
    </location>
</feature>
<evidence type="ECO:0000313" key="3">
    <source>
        <dbReference type="EMBL" id="GGV74307.1"/>
    </source>
</evidence>
<dbReference type="EMBL" id="BMTF01000001">
    <property type="protein sequence ID" value="GGV74307.1"/>
    <property type="molecule type" value="Genomic_DNA"/>
</dbReference>
<keyword evidence="2" id="KW-0812">Transmembrane</keyword>
<keyword evidence="4" id="KW-1185">Reference proteome</keyword>
<gene>
    <name evidence="3" type="ORF">GCM10015535_02910</name>
</gene>
<protein>
    <submittedName>
        <fullName evidence="3">Uncharacterized protein</fullName>
    </submittedName>
</protein>
<sequence>MTVMLPDAPLRPRIRQVTTAGTTLALSLAPLVIGVLLAKTMATDPMTPVNALVTRGGQTVPVSPAQWRGCGRQALRRWRGPLRAGGRPGALVRRRAGVRPPRRPGRLPVAR</sequence>
<proteinExistence type="predicted"/>
<keyword evidence="2" id="KW-0472">Membrane</keyword>
<evidence type="ECO:0000313" key="4">
    <source>
        <dbReference type="Proteomes" id="UP000660675"/>
    </source>
</evidence>
<organism evidence="3 4">
    <name type="scientific">Streptomyces gelaticus</name>
    <dbReference type="NCBI Taxonomy" id="285446"/>
    <lineage>
        <taxon>Bacteria</taxon>
        <taxon>Bacillati</taxon>
        <taxon>Actinomycetota</taxon>
        <taxon>Actinomycetes</taxon>
        <taxon>Kitasatosporales</taxon>
        <taxon>Streptomycetaceae</taxon>
        <taxon>Streptomyces</taxon>
    </lineage>
</organism>